<comment type="caution">
    <text evidence="5">The sequence shown here is derived from an EMBL/GenBank/DDBJ whole genome shotgun (WGS) entry which is preliminary data.</text>
</comment>
<name>A0ABR7Q023_9BURK</name>
<evidence type="ECO:0000313" key="6">
    <source>
        <dbReference type="Proteomes" id="UP000736373"/>
    </source>
</evidence>
<dbReference type="SUPFAM" id="SSF48008">
    <property type="entry name" value="GntR ligand-binding domain-like"/>
    <property type="match status" value="1"/>
</dbReference>
<dbReference type="InterPro" id="IPR008920">
    <property type="entry name" value="TF_FadR/GntR_C"/>
</dbReference>
<gene>
    <name evidence="5" type="ORF">F6X42_36910</name>
</gene>
<dbReference type="Pfam" id="PF00392">
    <property type="entry name" value="GntR"/>
    <property type="match status" value="1"/>
</dbReference>
<dbReference type="InterPro" id="IPR036388">
    <property type="entry name" value="WH-like_DNA-bd_sf"/>
</dbReference>
<protein>
    <submittedName>
        <fullName evidence="5">GntR family transcriptional regulator</fullName>
    </submittedName>
</protein>
<evidence type="ECO:0000313" key="5">
    <source>
        <dbReference type="EMBL" id="MBC8751863.1"/>
    </source>
</evidence>
<dbReference type="Proteomes" id="UP000736373">
    <property type="component" value="Unassembled WGS sequence"/>
</dbReference>
<evidence type="ECO:0000256" key="1">
    <source>
        <dbReference type="ARBA" id="ARBA00023015"/>
    </source>
</evidence>
<accession>A0ABR7Q023</accession>
<dbReference type="PROSITE" id="PS50949">
    <property type="entry name" value="HTH_GNTR"/>
    <property type="match status" value="1"/>
</dbReference>
<keyword evidence="2" id="KW-0238">DNA-binding</keyword>
<proteinExistence type="predicted"/>
<organism evidence="5 6">
    <name type="scientific">Paraburkholderia podalyriae</name>
    <dbReference type="NCBI Taxonomy" id="1938811"/>
    <lineage>
        <taxon>Bacteria</taxon>
        <taxon>Pseudomonadati</taxon>
        <taxon>Pseudomonadota</taxon>
        <taxon>Betaproteobacteria</taxon>
        <taxon>Burkholderiales</taxon>
        <taxon>Burkholderiaceae</taxon>
        <taxon>Paraburkholderia</taxon>
    </lineage>
</organism>
<evidence type="ECO:0000256" key="2">
    <source>
        <dbReference type="ARBA" id="ARBA00023125"/>
    </source>
</evidence>
<dbReference type="PANTHER" id="PTHR43537:SF49">
    <property type="entry name" value="TRANSCRIPTIONAL REGULATORY PROTEIN"/>
    <property type="match status" value="1"/>
</dbReference>
<dbReference type="InterPro" id="IPR000524">
    <property type="entry name" value="Tscrpt_reg_HTH_GntR"/>
</dbReference>
<dbReference type="RefSeq" id="WP_187638762.1">
    <property type="nucleotide sequence ID" value="NZ_VZQQ01000070.1"/>
</dbReference>
<dbReference type="InterPro" id="IPR011711">
    <property type="entry name" value="GntR_C"/>
</dbReference>
<dbReference type="PANTHER" id="PTHR43537">
    <property type="entry name" value="TRANSCRIPTIONAL REGULATOR, GNTR FAMILY"/>
    <property type="match status" value="1"/>
</dbReference>
<keyword evidence="1" id="KW-0805">Transcription regulation</keyword>
<dbReference type="SUPFAM" id="SSF46785">
    <property type="entry name" value="Winged helix' DNA-binding domain"/>
    <property type="match status" value="1"/>
</dbReference>
<dbReference type="EMBL" id="VZQQ01000070">
    <property type="protein sequence ID" value="MBC8751863.1"/>
    <property type="molecule type" value="Genomic_DNA"/>
</dbReference>
<evidence type="ECO:0000256" key="3">
    <source>
        <dbReference type="ARBA" id="ARBA00023163"/>
    </source>
</evidence>
<evidence type="ECO:0000259" key="4">
    <source>
        <dbReference type="PROSITE" id="PS50949"/>
    </source>
</evidence>
<dbReference type="Gene3D" id="1.20.120.530">
    <property type="entry name" value="GntR ligand-binding domain-like"/>
    <property type="match status" value="1"/>
</dbReference>
<sequence length="218" mass="24625">MNKLSSNGQRGARFRARELASMIERDITSGRLGAGAWLKQIELEEVYGHSRLDVRQALEHLVERDVVESIPNRGYRVQVFTQERLHNVRQIRAILEVSAVESVIGKADANEIRILNQLAQAFSDAITLGTAAEQEECNRAFHHRLLRHCPNSELVKMIFDLRDRIPVAVRRENNTSFMLAGAAQEHFDMVTHLADGNHDALLETTRRHVLVLGGPHNA</sequence>
<dbReference type="Gene3D" id="1.10.10.10">
    <property type="entry name" value="Winged helix-like DNA-binding domain superfamily/Winged helix DNA-binding domain"/>
    <property type="match status" value="1"/>
</dbReference>
<dbReference type="SMART" id="SM00345">
    <property type="entry name" value="HTH_GNTR"/>
    <property type="match status" value="1"/>
</dbReference>
<dbReference type="SMART" id="SM00895">
    <property type="entry name" value="FCD"/>
    <property type="match status" value="1"/>
</dbReference>
<reference evidence="5 6" key="1">
    <citation type="submission" date="2019-09" db="EMBL/GenBank/DDBJ databases">
        <title>Paraburkholderia podalyriae sp. nov., A South African Podalyria-associated rhizobium.</title>
        <authorList>
            <person name="Mavima L."/>
            <person name="Beukes C.W."/>
            <person name="Palmer M."/>
            <person name="De Meyer S.E."/>
            <person name="James E.K."/>
            <person name="Maluk M."/>
            <person name="Avontuur J.R."/>
            <person name="Chan W.Y."/>
            <person name="Venter S.N."/>
            <person name="Steenkamp E.T."/>
        </authorList>
    </citation>
    <scope>NUCLEOTIDE SEQUENCE [LARGE SCALE GENOMIC DNA]</scope>
    <source>
        <strain evidence="5 6">WC7.3b</strain>
    </source>
</reference>
<keyword evidence="6" id="KW-1185">Reference proteome</keyword>
<keyword evidence="3" id="KW-0804">Transcription</keyword>
<feature type="domain" description="HTH gntR-type" evidence="4">
    <location>
        <begin position="13"/>
        <end position="80"/>
    </location>
</feature>
<dbReference type="InterPro" id="IPR036390">
    <property type="entry name" value="WH_DNA-bd_sf"/>
</dbReference>
<dbReference type="Pfam" id="PF07729">
    <property type="entry name" value="FCD"/>
    <property type="match status" value="1"/>
</dbReference>